<name>A0A368S7V1_SETIT</name>
<keyword evidence="1" id="KW-0479">Metal-binding</keyword>
<dbReference type="EMBL" id="CM003535">
    <property type="protein sequence ID" value="RCV38413.1"/>
    <property type="molecule type" value="Genomic_DNA"/>
</dbReference>
<dbReference type="SMART" id="SM00343">
    <property type="entry name" value="ZnF_C2HC"/>
    <property type="match status" value="2"/>
</dbReference>
<feature type="domain" description="CCHC-type" evidence="3">
    <location>
        <begin position="370"/>
        <end position="385"/>
    </location>
</feature>
<dbReference type="AlphaFoldDB" id="A0A368S7V1"/>
<feature type="compositionally biased region" description="Pro residues" evidence="2">
    <location>
        <begin position="18"/>
        <end position="29"/>
    </location>
</feature>
<dbReference type="GO" id="GO:0008270">
    <property type="term" value="F:zinc ion binding"/>
    <property type="evidence" value="ECO:0007669"/>
    <property type="project" value="UniProtKB-KW"/>
</dbReference>
<proteinExistence type="predicted"/>
<dbReference type="SUPFAM" id="SSF57756">
    <property type="entry name" value="Retrovirus zinc finger-like domains"/>
    <property type="match status" value="1"/>
</dbReference>
<reference evidence="4" key="2">
    <citation type="submission" date="2015-07" db="EMBL/GenBank/DDBJ databases">
        <authorList>
            <person name="Noorani M."/>
        </authorList>
    </citation>
    <scope>NUCLEOTIDE SEQUENCE</scope>
    <source>
        <strain evidence="4">Yugu1</strain>
    </source>
</reference>
<evidence type="ECO:0000259" key="3">
    <source>
        <dbReference type="PROSITE" id="PS50158"/>
    </source>
</evidence>
<keyword evidence="1" id="KW-0862">Zinc</keyword>
<feature type="compositionally biased region" description="Low complexity" evidence="2">
    <location>
        <begin position="30"/>
        <end position="41"/>
    </location>
</feature>
<dbReference type="Pfam" id="PF00098">
    <property type="entry name" value="zf-CCHC"/>
    <property type="match status" value="2"/>
</dbReference>
<evidence type="ECO:0000256" key="1">
    <source>
        <dbReference type="PROSITE-ProRule" id="PRU00047"/>
    </source>
</evidence>
<keyword evidence="1" id="KW-0863">Zinc-finger</keyword>
<organism evidence="4">
    <name type="scientific">Setaria italica</name>
    <name type="common">Foxtail millet</name>
    <name type="synonym">Panicum italicum</name>
    <dbReference type="NCBI Taxonomy" id="4555"/>
    <lineage>
        <taxon>Eukaryota</taxon>
        <taxon>Viridiplantae</taxon>
        <taxon>Streptophyta</taxon>
        <taxon>Embryophyta</taxon>
        <taxon>Tracheophyta</taxon>
        <taxon>Spermatophyta</taxon>
        <taxon>Magnoliopsida</taxon>
        <taxon>Liliopsida</taxon>
        <taxon>Poales</taxon>
        <taxon>Poaceae</taxon>
        <taxon>PACMAD clade</taxon>
        <taxon>Panicoideae</taxon>
        <taxon>Panicodae</taxon>
        <taxon>Paniceae</taxon>
        <taxon>Cenchrinae</taxon>
        <taxon>Setaria</taxon>
    </lineage>
</organism>
<feature type="domain" description="CCHC-type" evidence="3">
    <location>
        <begin position="391"/>
        <end position="406"/>
    </location>
</feature>
<evidence type="ECO:0000313" key="4">
    <source>
        <dbReference type="EMBL" id="RCV38413.1"/>
    </source>
</evidence>
<evidence type="ECO:0000256" key="2">
    <source>
        <dbReference type="SAM" id="MobiDB-lite"/>
    </source>
</evidence>
<feature type="compositionally biased region" description="Basic and acidic residues" evidence="2">
    <location>
        <begin position="262"/>
        <end position="281"/>
    </location>
</feature>
<dbReference type="InterPro" id="IPR036875">
    <property type="entry name" value="Znf_CCHC_sf"/>
</dbReference>
<dbReference type="GO" id="GO:0003676">
    <property type="term" value="F:nucleic acid binding"/>
    <property type="evidence" value="ECO:0007669"/>
    <property type="project" value="InterPro"/>
</dbReference>
<dbReference type="OrthoDB" id="2425403at2759"/>
<protein>
    <recommendedName>
        <fullName evidence="3">CCHC-type domain-containing protein</fullName>
    </recommendedName>
</protein>
<dbReference type="PROSITE" id="PS50158">
    <property type="entry name" value="ZF_CCHC"/>
    <property type="match status" value="2"/>
</dbReference>
<sequence>MSSTTAHSYPESVGSCWPPTPPTPPPTLPSPAAAAAAPRSAPVRRQLDFAAADADAGAGLGDDLEYGEDIISAVDDIERGYEAKRRAPPCVCRRGECAVRRDEQGRWTYVCSSQPKCKYVALCEEAGLSPESQPAVRSHPKPSNPCVFNIPSNHVPEPRTPVDNVNPRGAGATTPINVSPQAPLNSTFQGSTAVVKVSPRGARSNDEWPTCKCTAGKCKVLRVNKEEAYYVCPIPKGKGACTQKVPVHVHAAANDLLQTGDDNTRGGDKDSKDEPAEKEAHGNNNLVRVGDNNANASVSHAQPEDSEWPFDIVNNDVVPTAEATPRAAVHQGSPSMLRQPIATVEKTPTKSPMPPYSTRSPMTPCSDSICFGCGEKGHWIKECPKPSQKNCFHCGMTGHWRSNCPQLRRS</sequence>
<feature type="region of interest" description="Disordered" evidence="2">
    <location>
        <begin position="254"/>
        <end position="291"/>
    </location>
</feature>
<reference evidence="4" key="1">
    <citation type="journal article" date="2012" name="Nat. Biotechnol.">
        <title>Reference genome sequence of the model plant Setaria.</title>
        <authorList>
            <person name="Bennetzen J.L."/>
            <person name="Schmutz J."/>
            <person name="Wang H."/>
            <person name="Percifield R."/>
            <person name="Hawkins J."/>
            <person name="Pontaroli A.C."/>
            <person name="Estep M."/>
            <person name="Feng L."/>
            <person name="Vaughn J.N."/>
            <person name="Grimwood J."/>
            <person name="Jenkins J."/>
            <person name="Barry K."/>
            <person name="Lindquist E."/>
            <person name="Hellsten U."/>
            <person name="Deshpande S."/>
            <person name="Wang X."/>
            <person name="Wu X."/>
            <person name="Mitros T."/>
            <person name="Triplett J."/>
            <person name="Yang X."/>
            <person name="Ye C.Y."/>
            <person name="Mauro-Herrera M."/>
            <person name="Wang L."/>
            <person name="Li P."/>
            <person name="Sharma M."/>
            <person name="Sharma R."/>
            <person name="Ronald P.C."/>
            <person name="Panaud O."/>
            <person name="Kellogg E.A."/>
            <person name="Brutnell T.P."/>
            <person name="Doust A.N."/>
            <person name="Tuskan G.A."/>
            <person name="Rokhsar D."/>
            <person name="Devos K.M."/>
        </authorList>
    </citation>
    <scope>NUCLEOTIDE SEQUENCE [LARGE SCALE GENOMIC DNA]</scope>
    <source>
        <strain evidence="4">Yugu1</strain>
    </source>
</reference>
<dbReference type="InterPro" id="IPR001878">
    <property type="entry name" value="Znf_CCHC"/>
</dbReference>
<accession>A0A368S7V1</accession>
<feature type="compositionally biased region" description="Polar residues" evidence="2">
    <location>
        <begin position="282"/>
        <end position="291"/>
    </location>
</feature>
<dbReference type="Gene3D" id="4.10.60.10">
    <property type="entry name" value="Zinc finger, CCHC-type"/>
    <property type="match status" value="2"/>
</dbReference>
<feature type="region of interest" description="Disordered" evidence="2">
    <location>
        <begin position="1"/>
        <end position="41"/>
    </location>
</feature>
<gene>
    <name evidence="4" type="ORF">SETIT_8G140400v2</name>
</gene>